<keyword evidence="4" id="KW-1185">Reference proteome</keyword>
<dbReference type="Pfam" id="PF13699">
    <property type="entry name" value="eCIS_core"/>
    <property type="match status" value="1"/>
</dbReference>
<accession>A0A098LAZ6</accession>
<reference evidence="3 4" key="1">
    <citation type="submission" date="2014-09" db="EMBL/GenBank/DDBJ databases">
        <title>Sporocytophaga myxococcoides PG-01 genome sequencing.</title>
        <authorList>
            <person name="Liu L."/>
            <person name="Gao P.J."/>
            <person name="Chen G.J."/>
            <person name="Wang L.S."/>
        </authorList>
    </citation>
    <scope>NUCLEOTIDE SEQUENCE [LARGE SCALE GENOMIC DNA]</scope>
    <source>
        <strain evidence="3 4">PG-01</strain>
    </source>
</reference>
<protein>
    <recommendedName>
        <fullName evidence="2">eCIS core domain-containing protein</fullName>
    </recommendedName>
</protein>
<dbReference type="AlphaFoldDB" id="A0A098LAZ6"/>
<name>A0A098LAZ6_9BACT</name>
<feature type="compositionally biased region" description="Basic and acidic residues" evidence="1">
    <location>
        <begin position="610"/>
        <end position="621"/>
    </location>
</feature>
<sequence>MAYGKLATAGSDHLQNNGYSNAVMQSMSYTHGNIQLKKEDEGNIQLKQEGRPSTENNTGMPDDLKSGIENLSGMSMDDVKVHYNSDKPAQMKANAYAQGTDIHVASGQEKHLPHEAWHVVQQKQGRVQPTIQMKGDVNVNEDPGLEKEADVMGAKALEKASGADKELHDSKNKQLDIGISRDHNTAQLTRWRFNGENWEIIKKDEFEKYDAPEVMDQDKKGDEYDQNTGRRISAIHQDLWMKSGELESLRGEMEDQIDLWPEIAKGLIAHCEKYPGDLQDGLLDCGKLTFPSDLKFTPEHFSPGEPVIKDELRQRLGDFLISFTKANGQMAYLETKKWFLDETYKVVLEVNFYPDRDFNPNAKRLAPHKDTDSRNLFVNLIFNNPTKMPGTEWTMDQFQPDETRLDELQERLPQEEIESIFAAKANMDELPNETPGKNIWEGGVVEPNSYVSWIDELIWHSTPSVEKRVEFDKAQVKYWFMNGASDFKLSFYESMLIVSENIHGNIGVENLKEFAKNLKDLDSCLTKTKDLRETPELPLYQEILKEINCINWVGLKRSGRVGGVEIDQGKGIDTISRTVPTKIGNRPRSNSKPEVKVENQKALELMKDHQKSLQLAKKEEGTSTSNGSQEDELPKRSFIRTWVTLVKVKDV</sequence>
<evidence type="ECO:0000313" key="4">
    <source>
        <dbReference type="Proteomes" id="UP000030185"/>
    </source>
</evidence>
<comment type="caution">
    <text evidence="3">The sequence shown here is derived from an EMBL/GenBank/DDBJ whole genome shotgun (WGS) entry which is preliminary data.</text>
</comment>
<dbReference type="eggNOG" id="COG3177">
    <property type="taxonomic scope" value="Bacteria"/>
</dbReference>
<evidence type="ECO:0000313" key="3">
    <source>
        <dbReference type="EMBL" id="GAL83622.1"/>
    </source>
</evidence>
<evidence type="ECO:0000256" key="1">
    <source>
        <dbReference type="SAM" id="MobiDB-lite"/>
    </source>
</evidence>
<dbReference type="STRING" id="153721.MYP_849"/>
<dbReference type="EMBL" id="BBLT01000001">
    <property type="protein sequence ID" value="GAL83622.1"/>
    <property type="molecule type" value="Genomic_DNA"/>
</dbReference>
<gene>
    <name evidence="3" type="ORF">MYP_849</name>
</gene>
<dbReference type="OrthoDB" id="292792at2"/>
<dbReference type="Proteomes" id="UP000030185">
    <property type="component" value="Unassembled WGS sequence"/>
</dbReference>
<evidence type="ECO:0000259" key="2">
    <source>
        <dbReference type="Pfam" id="PF13699"/>
    </source>
</evidence>
<feature type="region of interest" description="Disordered" evidence="1">
    <location>
        <begin position="610"/>
        <end position="633"/>
    </location>
</feature>
<feature type="domain" description="eCIS core" evidence="2">
    <location>
        <begin position="60"/>
        <end position="125"/>
    </location>
</feature>
<organism evidence="3 4">
    <name type="scientific">Sporocytophaga myxococcoides</name>
    <dbReference type="NCBI Taxonomy" id="153721"/>
    <lineage>
        <taxon>Bacteria</taxon>
        <taxon>Pseudomonadati</taxon>
        <taxon>Bacteroidota</taxon>
        <taxon>Cytophagia</taxon>
        <taxon>Cytophagales</taxon>
        <taxon>Cytophagaceae</taxon>
        <taxon>Sporocytophaga</taxon>
    </lineage>
</organism>
<proteinExistence type="predicted"/>
<dbReference type="InterPro" id="IPR025295">
    <property type="entry name" value="eCIS_core_dom"/>
</dbReference>